<sequence length="208" mass="22135">MTDVTRWWLVRHAPVINPDKLLYGQAEIAVDRVDARVLTALAGSLPEAAIRMVTPLSRTRLTLEAIGGASPTPLVEPGLLEQHFGDWQGFSHDALAASGDGRVAEFWRTPATARPPGGESFADVVNRVAETLGRRSAEFAGRGIVAVCHGGSIRAALAVALGIDPAAALAFQIDPLSVTRIDHIPVAGERPVWRIMGVNLPPTQPDGY</sequence>
<dbReference type="AlphaFoldDB" id="W9H0Z3"/>
<comment type="caution">
    <text evidence="1">The sequence shown here is derived from an EMBL/GenBank/DDBJ whole genome shotgun (WGS) entry which is preliminary data.</text>
</comment>
<dbReference type="SMART" id="SM00855">
    <property type="entry name" value="PGAM"/>
    <property type="match status" value="1"/>
</dbReference>
<organism evidence="1 2">
    <name type="scientific">Skermanella stibiiresistens SB22</name>
    <dbReference type="NCBI Taxonomy" id="1385369"/>
    <lineage>
        <taxon>Bacteria</taxon>
        <taxon>Pseudomonadati</taxon>
        <taxon>Pseudomonadota</taxon>
        <taxon>Alphaproteobacteria</taxon>
        <taxon>Rhodospirillales</taxon>
        <taxon>Azospirillaceae</taxon>
        <taxon>Skermanella</taxon>
    </lineage>
</organism>
<dbReference type="OrthoDB" id="8347407at2"/>
<evidence type="ECO:0008006" key="3">
    <source>
        <dbReference type="Google" id="ProtNLM"/>
    </source>
</evidence>
<protein>
    <recommendedName>
        <fullName evidence="3">Phosphoglycerate mutase</fullName>
    </recommendedName>
</protein>
<dbReference type="Pfam" id="PF00300">
    <property type="entry name" value="His_Phos_1"/>
    <property type="match status" value="1"/>
</dbReference>
<accession>W9H0Z3</accession>
<proteinExistence type="predicted"/>
<dbReference type="RefSeq" id="WP_037458837.1">
    <property type="nucleotide sequence ID" value="NZ_AVFL01000026.1"/>
</dbReference>
<gene>
    <name evidence="1" type="ORF">N825_17590</name>
</gene>
<dbReference type="CDD" id="cd07067">
    <property type="entry name" value="HP_PGM_like"/>
    <property type="match status" value="1"/>
</dbReference>
<reference evidence="1 2" key="1">
    <citation type="submission" date="2013-08" db="EMBL/GenBank/DDBJ databases">
        <title>The genome sequence of Skermanella stibiiresistens.</title>
        <authorList>
            <person name="Zhu W."/>
            <person name="Wang G."/>
        </authorList>
    </citation>
    <scope>NUCLEOTIDE SEQUENCE [LARGE SCALE GENOMIC DNA]</scope>
    <source>
        <strain evidence="1 2">SB22</strain>
    </source>
</reference>
<dbReference type="Gene3D" id="3.40.50.1240">
    <property type="entry name" value="Phosphoglycerate mutase-like"/>
    <property type="match status" value="1"/>
</dbReference>
<dbReference type="InterPro" id="IPR013078">
    <property type="entry name" value="His_Pase_superF_clade-1"/>
</dbReference>
<evidence type="ECO:0000313" key="2">
    <source>
        <dbReference type="Proteomes" id="UP000019486"/>
    </source>
</evidence>
<name>W9H0Z3_9PROT</name>
<dbReference type="Proteomes" id="UP000019486">
    <property type="component" value="Unassembled WGS sequence"/>
</dbReference>
<dbReference type="EMBL" id="AVFL01000026">
    <property type="protein sequence ID" value="EWY37423.1"/>
    <property type="molecule type" value="Genomic_DNA"/>
</dbReference>
<dbReference type="InterPro" id="IPR029033">
    <property type="entry name" value="His_PPase_superfam"/>
</dbReference>
<evidence type="ECO:0000313" key="1">
    <source>
        <dbReference type="EMBL" id="EWY37423.1"/>
    </source>
</evidence>
<keyword evidence="2" id="KW-1185">Reference proteome</keyword>
<dbReference type="STRING" id="1385369.N825_17590"/>
<dbReference type="SUPFAM" id="SSF53254">
    <property type="entry name" value="Phosphoglycerate mutase-like"/>
    <property type="match status" value="1"/>
</dbReference>